<dbReference type="KEGG" id="scac:106083684"/>
<dbReference type="PANTHER" id="PTHR31051">
    <property type="entry name" value="PROTEASOME ASSEMBLY CHAPERONE 3"/>
    <property type="match status" value="1"/>
</dbReference>
<accession>A0A1I8P7P0</accession>
<evidence type="ECO:0000313" key="1">
    <source>
        <dbReference type="EnsemblMetazoa" id="SCAU005577-PA"/>
    </source>
</evidence>
<dbReference type="VEuPathDB" id="VectorBase:SCAU005577"/>
<dbReference type="InterPro" id="IPR053720">
    <property type="entry name" value="Psm_Assembly_Chaperone"/>
</dbReference>
<dbReference type="PANTHER" id="PTHR31051:SF1">
    <property type="entry name" value="PROTEASOME ASSEMBLY CHAPERONE 3"/>
    <property type="match status" value="1"/>
</dbReference>
<dbReference type="Gene3D" id="3.30.230.90">
    <property type="match status" value="1"/>
</dbReference>
<gene>
    <name evidence="1" type="primary">106083684</name>
</gene>
<sequence>MYCSQEKVSGFAKQFACTINGETTEFVFHPFANKWFILITQYGRVPNMYSVQFDLKRSDGIPLAIQGPINHPQFHMSVPITVTCNFGADKDETRSAIQFLVNRSKLSRCPHEFLIGLGIKELDGAVLREIAKVLDEIIA</sequence>
<protein>
    <submittedName>
        <fullName evidence="1">Uncharacterized protein</fullName>
    </submittedName>
</protein>
<dbReference type="OrthoDB" id="5839at2759"/>
<dbReference type="STRING" id="35570.A0A1I8P7P0"/>
<dbReference type="Pfam" id="PF10178">
    <property type="entry name" value="PAC3"/>
    <property type="match status" value="1"/>
</dbReference>
<evidence type="ECO:0000313" key="2">
    <source>
        <dbReference type="Proteomes" id="UP000095300"/>
    </source>
</evidence>
<keyword evidence="2" id="KW-1185">Reference proteome</keyword>
<dbReference type="Proteomes" id="UP000095300">
    <property type="component" value="Unassembled WGS sequence"/>
</dbReference>
<proteinExistence type="predicted"/>
<reference evidence="1" key="1">
    <citation type="submission" date="2020-05" db="UniProtKB">
        <authorList>
            <consortium name="EnsemblMetazoa"/>
        </authorList>
    </citation>
    <scope>IDENTIFICATION</scope>
    <source>
        <strain evidence="1">USDA</strain>
    </source>
</reference>
<dbReference type="AlphaFoldDB" id="A0A1I8P7P0"/>
<dbReference type="InterPro" id="IPR018788">
    <property type="entry name" value="Proteasome_assmbl_chp_3"/>
</dbReference>
<organism evidence="1 2">
    <name type="scientific">Stomoxys calcitrans</name>
    <name type="common">Stable fly</name>
    <name type="synonym">Conops calcitrans</name>
    <dbReference type="NCBI Taxonomy" id="35570"/>
    <lineage>
        <taxon>Eukaryota</taxon>
        <taxon>Metazoa</taxon>
        <taxon>Ecdysozoa</taxon>
        <taxon>Arthropoda</taxon>
        <taxon>Hexapoda</taxon>
        <taxon>Insecta</taxon>
        <taxon>Pterygota</taxon>
        <taxon>Neoptera</taxon>
        <taxon>Endopterygota</taxon>
        <taxon>Diptera</taxon>
        <taxon>Brachycera</taxon>
        <taxon>Muscomorpha</taxon>
        <taxon>Muscoidea</taxon>
        <taxon>Muscidae</taxon>
        <taxon>Stomoxys</taxon>
    </lineage>
</organism>
<name>A0A1I8P7P0_STOCA</name>
<dbReference type="GO" id="GO:0043248">
    <property type="term" value="P:proteasome assembly"/>
    <property type="evidence" value="ECO:0007669"/>
    <property type="project" value="InterPro"/>
</dbReference>
<dbReference type="EnsemblMetazoa" id="SCAU005577-RA">
    <property type="protein sequence ID" value="SCAU005577-PA"/>
    <property type="gene ID" value="SCAU005577"/>
</dbReference>